<reference evidence="2" key="1">
    <citation type="submission" date="2018-06" db="EMBL/GenBank/DDBJ databases">
        <title>Complete genome of Pseudomonas insecticola strain QZS01.</title>
        <authorList>
            <person name="Wang J."/>
            <person name="Su Q."/>
        </authorList>
    </citation>
    <scope>NUCLEOTIDE SEQUENCE [LARGE SCALE GENOMIC DNA]</scope>
    <source>
        <strain evidence="2">QZS01</strain>
    </source>
</reference>
<dbReference type="Proteomes" id="UP000273143">
    <property type="component" value="Chromosome"/>
</dbReference>
<protein>
    <submittedName>
        <fullName evidence="1">Uncharacterized protein</fullName>
    </submittedName>
</protein>
<dbReference type="AlphaFoldDB" id="A0A3S9XEB8"/>
<accession>A0A3S9XEB8</accession>
<dbReference type="EMBL" id="CP029822">
    <property type="protein sequence ID" value="AZS50690.1"/>
    <property type="molecule type" value="Genomic_DNA"/>
</dbReference>
<name>A0A3S9XEB8_9GAMM</name>
<proteinExistence type="predicted"/>
<dbReference type="RefSeq" id="WP_127163234.1">
    <property type="nucleotide sequence ID" value="NZ_CP029822.1"/>
</dbReference>
<evidence type="ECO:0000313" key="1">
    <source>
        <dbReference type="EMBL" id="AZS50690.1"/>
    </source>
</evidence>
<evidence type="ECO:0000313" key="2">
    <source>
        <dbReference type="Proteomes" id="UP000273143"/>
    </source>
</evidence>
<keyword evidence="2" id="KW-1185">Reference proteome</keyword>
<dbReference type="KEGG" id="emo:DM558_07810"/>
<sequence length="139" mass="16302">MIKATDFIFEKTLFFVKQDEYGRAFSSKSLNDACHSLALKLVNEFGNYKDFSLFEPERVARASKIAQRFEREFLRENKKPKFIILHGTDIKEMDILTWNTGCDAPYYENAVFESKEEAKRFAEVEEMDDFTIVEVSNEN</sequence>
<gene>
    <name evidence="1" type="ORF">DM558_07810</name>
</gene>
<organism evidence="1 2">
    <name type="scientific">Entomomonas moraniae</name>
    <dbReference type="NCBI Taxonomy" id="2213226"/>
    <lineage>
        <taxon>Bacteria</taxon>
        <taxon>Pseudomonadati</taxon>
        <taxon>Pseudomonadota</taxon>
        <taxon>Gammaproteobacteria</taxon>
        <taxon>Pseudomonadales</taxon>
        <taxon>Pseudomonadaceae</taxon>
        <taxon>Entomomonas</taxon>
    </lineage>
</organism>